<keyword evidence="4" id="KW-0198">Cysteine biosynthesis</keyword>
<sequence>MLDAHKQKNIEQLVAGASKDELIWMNGYISALINALPQTQAPTAAPKKITLVYGTETGNSKRVATDLAARARKNNIAVKLASLDQYRLTDITREEKLFVVISTQGDGEPPVAAQKFYDHIHRNGFRLDQLQYSVLALGDTSYPLFCKTGDDVDAQLEKLGGKRIVPIRRCDVDFERDADAWFADVLRAVEQSAGIVPAVLKVEAKVERTARKIHTGVVASHTNLNDIGSEKETYHIELIADEVDYLPGDSVGIVPGNEIRLVNEIISLTGIDAGKTVSFKENTYTVFELLQKKVSIVHLHERVVKKYAALSGQEIPEVKMDLLRLLQLYPLQSPAQFEELIALLPAQSPRIYTIASSPAAHSGEIHLTVEKDRFECNGEKGSGLCSSYLGLLKNEDRIDFFVQKNKRFRLPENDRDIIMVGPGTGIAAFRSFLSERAAVGATGKNWLFFGEDHFVSDFLYQTEIQDWHSTGVLTKVSLAFAKDQDEEVFVNQKLIAEGREVFGWLQSGAYLYVCGQKAPMSVEVENALLEIFQQHGSLSEAEAVKYFEKLKEEGRYAKDVY</sequence>
<organism evidence="7 8">
    <name type="scientific">Sediminibacterium roseum</name>
    <dbReference type="NCBI Taxonomy" id="1978412"/>
    <lineage>
        <taxon>Bacteria</taxon>
        <taxon>Pseudomonadati</taxon>
        <taxon>Bacteroidota</taxon>
        <taxon>Chitinophagia</taxon>
        <taxon>Chitinophagales</taxon>
        <taxon>Chitinophagaceae</taxon>
        <taxon>Sediminibacterium</taxon>
    </lineage>
</organism>
<dbReference type="InterPro" id="IPR023173">
    <property type="entry name" value="NADPH_Cyt_P450_Rdtase_alpha"/>
</dbReference>
<protein>
    <submittedName>
        <fullName evidence="7">Sulfite reductase</fullName>
    </submittedName>
</protein>
<dbReference type="RefSeq" id="WP_161817970.1">
    <property type="nucleotide sequence ID" value="NZ_JAACJS010000011.1"/>
</dbReference>
<dbReference type="EMBL" id="JAACJS010000011">
    <property type="protein sequence ID" value="NCI49658.1"/>
    <property type="molecule type" value="Genomic_DNA"/>
</dbReference>
<evidence type="ECO:0000256" key="3">
    <source>
        <dbReference type="ARBA" id="ARBA00022643"/>
    </source>
</evidence>
<keyword evidence="3" id="KW-0288">FMN</keyword>
<dbReference type="Gene3D" id="3.40.50.360">
    <property type="match status" value="1"/>
</dbReference>
<dbReference type="Gene3D" id="2.40.30.10">
    <property type="entry name" value="Translation factors"/>
    <property type="match status" value="1"/>
</dbReference>
<dbReference type="Pfam" id="PF00258">
    <property type="entry name" value="Flavodoxin_1"/>
    <property type="match status" value="1"/>
</dbReference>
<reference evidence="7 8" key="1">
    <citation type="submission" date="2020-01" db="EMBL/GenBank/DDBJ databases">
        <title>Genome analysis.</title>
        <authorList>
            <person name="Wu S."/>
            <person name="Wang G."/>
        </authorList>
    </citation>
    <scope>NUCLEOTIDE SEQUENCE [LARGE SCALE GENOMIC DNA]</scope>
    <source>
        <strain evidence="7 8">SYL130</strain>
    </source>
</reference>
<dbReference type="PROSITE" id="PS51384">
    <property type="entry name" value="FAD_FR"/>
    <property type="match status" value="1"/>
</dbReference>
<dbReference type="PANTHER" id="PTHR19384">
    <property type="entry name" value="NITRIC OXIDE SYNTHASE-RELATED"/>
    <property type="match status" value="1"/>
</dbReference>
<evidence type="ECO:0000256" key="4">
    <source>
        <dbReference type="ARBA" id="ARBA00023192"/>
    </source>
</evidence>
<evidence type="ECO:0000259" key="6">
    <source>
        <dbReference type="PROSITE" id="PS51384"/>
    </source>
</evidence>
<keyword evidence="2" id="KW-0285">Flavoprotein</keyword>
<dbReference type="InterPro" id="IPR029039">
    <property type="entry name" value="Flavoprotein-like_sf"/>
</dbReference>
<dbReference type="Gene3D" id="3.40.50.80">
    <property type="entry name" value="Nucleotide-binding domain of ferredoxin-NADP reductase (FNR) module"/>
    <property type="match status" value="1"/>
</dbReference>
<evidence type="ECO:0000259" key="5">
    <source>
        <dbReference type="PROSITE" id="PS50902"/>
    </source>
</evidence>
<dbReference type="PANTHER" id="PTHR19384:SF128">
    <property type="entry name" value="NADPH OXIDOREDUCTASE A"/>
    <property type="match status" value="1"/>
</dbReference>
<proteinExistence type="predicted"/>
<dbReference type="InterPro" id="IPR008254">
    <property type="entry name" value="Flavodoxin/NO_synth"/>
</dbReference>
<accession>A0ABW9ZWS5</accession>
<feature type="domain" description="FAD-binding FR-type" evidence="6">
    <location>
        <begin position="211"/>
        <end position="411"/>
    </location>
</feature>
<dbReference type="PRINTS" id="PR00369">
    <property type="entry name" value="FLAVODOXIN"/>
</dbReference>
<keyword evidence="4" id="KW-0028">Amino-acid biosynthesis</keyword>
<comment type="cofactor">
    <cofactor evidence="1">
        <name>FMN</name>
        <dbReference type="ChEBI" id="CHEBI:58210"/>
    </cofactor>
</comment>
<dbReference type="PROSITE" id="PS50902">
    <property type="entry name" value="FLAVODOXIN_LIKE"/>
    <property type="match status" value="1"/>
</dbReference>
<name>A0ABW9ZWS5_9BACT</name>
<dbReference type="InterPro" id="IPR001433">
    <property type="entry name" value="OxRdtase_FAD/NAD-bd"/>
</dbReference>
<dbReference type="SUPFAM" id="SSF63380">
    <property type="entry name" value="Riboflavin synthase domain-like"/>
    <property type="match status" value="1"/>
</dbReference>
<evidence type="ECO:0000256" key="2">
    <source>
        <dbReference type="ARBA" id="ARBA00022630"/>
    </source>
</evidence>
<dbReference type="InterPro" id="IPR017938">
    <property type="entry name" value="Riboflavin_synthase-like_b-brl"/>
</dbReference>
<feature type="domain" description="Flavodoxin-like" evidence="5">
    <location>
        <begin position="49"/>
        <end position="186"/>
    </location>
</feature>
<dbReference type="InterPro" id="IPR001709">
    <property type="entry name" value="Flavoprot_Pyr_Nucl_cyt_Rdtase"/>
</dbReference>
<dbReference type="InterPro" id="IPR039261">
    <property type="entry name" value="FNR_nucleotide-bd"/>
</dbReference>
<dbReference type="SUPFAM" id="SSF52343">
    <property type="entry name" value="Ferredoxin reductase-like, C-terminal NADP-linked domain"/>
    <property type="match status" value="1"/>
</dbReference>
<dbReference type="PRINTS" id="PR00371">
    <property type="entry name" value="FPNCR"/>
</dbReference>
<evidence type="ECO:0000256" key="1">
    <source>
        <dbReference type="ARBA" id="ARBA00001917"/>
    </source>
</evidence>
<gene>
    <name evidence="7" type="ORF">GWC95_06980</name>
</gene>
<dbReference type="InterPro" id="IPR001094">
    <property type="entry name" value="Flavdoxin-like"/>
</dbReference>
<comment type="caution">
    <text evidence="7">The sequence shown here is derived from an EMBL/GenBank/DDBJ whole genome shotgun (WGS) entry which is preliminary data.</text>
</comment>
<dbReference type="Proteomes" id="UP000753802">
    <property type="component" value="Unassembled WGS sequence"/>
</dbReference>
<dbReference type="Gene3D" id="1.20.990.10">
    <property type="entry name" value="NADPH-cytochrome p450 Reductase, Chain A, domain 3"/>
    <property type="match status" value="1"/>
</dbReference>
<evidence type="ECO:0000313" key="7">
    <source>
        <dbReference type="EMBL" id="NCI49658.1"/>
    </source>
</evidence>
<keyword evidence="8" id="KW-1185">Reference proteome</keyword>
<dbReference type="Pfam" id="PF00175">
    <property type="entry name" value="NAD_binding_1"/>
    <property type="match status" value="1"/>
</dbReference>
<evidence type="ECO:0000313" key="8">
    <source>
        <dbReference type="Proteomes" id="UP000753802"/>
    </source>
</evidence>
<dbReference type="InterPro" id="IPR017927">
    <property type="entry name" value="FAD-bd_FR_type"/>
</dbReference>
<dbReference type="SUPFAM" id="SSF52218">
    <property type="entry name" value="Flavoproteins"/>
    <property type="match status" value="1"/>
</dbReference>